<protein>
    <recommendedName>
        <fullName evidence="7">DUF676 domain-containing protein</fullName>
    </recommendedName>
</protein>
<feature type="domain" description="DUF676" evidence="7">
    <location>
        <begin position="94"/>
        <end position="182"/>
    </location>
</feature>
<name>A0ABD3H4U1_9MARC</name>
<dbReference type="AlphaFoldDB" id="A0ABD3H4U1"/>
<sequence>MHEDDCQRLKSVKLKPLSSSIFELFSPSGTDRIALDIFFFHGLQQESTPDAHVSTWKSKPGADEPTVIWPQEWLPAEYPQARIMTVSYDASIKTTNTEGRMDLHLIGEALLEEILQVREASSHPLILVGHSFGGLVIKQLCTHAFERKASNAGCNVSFFLDYMEGILFYGTPHHGMEFPGNRMLERTVWNSVIWYWNSVFHCGSANEPLLKFVEMLSTDAARLHEKFEKTLSYYGWQIYSVSETHAANEGKVVVPEGSSRSSGTNIFVRSDHYSICRPASQKCIKYLQLCKLIDPFSAKIKSREQGFQDFSSRLVLEGDLLERAKRHLQEHAFLGFAGMAGSGKTAVATLVAKSFERDSLSESGVLGGEFTPVPPNRAEFEKEVKAKLSGRCQKLFLILDDIPDFSHTYADKLQEIAMANGQRVKFIATSRDKGVLRKLGWINLRETWNVPVLEVEAAKKLFYSHAFPVQREPPSHLKQIVDEVVQGCAGLPLCLEVAGRYLHREKDRQIWEEISEALTEAADEEPLEGVWKKLRASYDCLGVEEKEMFLDVACFLLSEDSREIPPKGCPFSFHEIWITWMSMYKRVAVKWKTLLDRFLVQKEEVVDFEVGIPWGNSLLAGVADSRERHSTGGETSKIQVHEHLKTIGAKIAGDLCSYLQIPPGGDPAPNETSHFGKIVAVSGKDPSFDAPVEEVNDNPCCGWKNQTGFATLDTVRYLTLKVPHVCRVCNAKGGMRLPRGLRMLQWSGSTSNIIKLDQRPPFWQSLVVLKLKRDDDCCLDILSPDMCKNLSNLQRLSVESKAESLDGLAVLRQLREGSFVVFFGENVIAP</sequence>
<evidence type="ECO:0000313" key="9">
    <source>
        <dbReference type="Proteomes" id="UP001633002"/>
    </source>
</evidence>
<dbReference type="InterPro" id="IPR029058">
    <property type="entry name" value="AB_hydrolase_fold"/>
</dbReference>
<dbReference type="EMBL" id="JBJQOH010000006">
    <property type="protein sequence ID" value="KAL3685091.1"/>
    <property type="molecule type" value="Genomic_DNA"/>
</dbReference>
<dbReference type="Gene3D" id="1.10.8.430">
    <property type="entry name" value="Helical domain of apoptotic protease-activating factors"/>
    <property type="match status" value="1"/>
</dbReference>
<keyword evidence="5" id="KW-0496">Mitochondrion</keyword>
<evidence type="ECO:0000256" key="4">
    <source>
        <dbReference type="ARBA" id="ARBA00022824"/>
    </source>
</evidence>
<organism evidence="8 9">
    <name type="scientific">Riccia sorocarpa</name>
    <dbReference type="NCBI Taxonomy" id="122646"/>
    <lineage>
        <taxon>Eukaryota</taxon>
        <taxon>Viridiplantae</taxon>
        <taxon>Streptophyta</taxon>
        <taxon>Embryophyta</taxon>
        <taxon>Marchantiophyta</taxon>
        <taxon>Marchantiopsida</taxon>
        <taxon>Marchantiidae</taxon>
        <taxon>Marchantiales</taxon>
        <taxon>Ricciaceae</taxon>
        <taxon>Riccia</taxon>
    </lineage>
</organism>
<keyword evidence="9" id="KW-1185">Reference proteome</keyword>
<dbReference type="Gene3D" id="3.40.50.1820">
    <property type="entry name" value="alpha/beta hydrolase"/>
    <property type="match status" value="1"/>
</dbReference>
<evidence type="ECO:0000313" key="8">
    <source>
        <dbReference type="EMBL" id="KAL3685091.1"/>
    </source>
</evidence>
<dbReference type="SUPFAM" id="SSF53474">
    <property type="entry name" value="alpha/beta-Hydrolases"/>
    <property type="match status" value="1"/>
</dbReference>
<dbReference type="PANTHER" id="PTHR48182">
    <property type="entry name" value="PROTEIN SERAC1"/>
    <property type="match status" value="1"/>
</dbReference>
<evidence type="ECO:0000256" key="2">
    <source>
        <dbReference type="ARBA" id="ARBA00004240"/>
    </source>
</evidence>
<reference evidence="8 9" key="1">
    <citation type="submission" date="2024-09" db="EMBL/GenBank/DDBJ databases">
        <title>Chromosome-scale assembly of Riccia sorocarpa.</title>
        <authorList>
            <person name="Paukszto L."/>
        </authorList>
    </citation>
    <scope>NUCLEOTIDE SEQUENCE [LARGE SCALE GENOMIC DNA]</scope>
    <source>
        <strain evidence="8">LP-2024</strain>
        <tissue evidence="8">Aerial parts of the thallus</tissue>
    </source>
</reference>
<dbReference type="Proteomes" id="UP001633002">
    <property type="component" value="Unassembled WGS sequence"/>
</dbReference>
<comment type="caution">
    <text evidence="8">The sequence shown here is derived from an EMBL/GenBank/DDBJ whole genome shotgun (WGS) entry which is preliminary data.</text>
</comment>
<comment type="subcellular location">
    <subcellularLocation>
        <location evidence="2">Endoplasmic reticulum</location>
    </subcellularLocation>
    <subcellularLocation>
        <location evidence="3">Membrane</location>
    </subcellularLocation>
    <subcellularLocation>
        <location evidence="1">Mitochondrion</location>
    </subcellularLocation>
</comment>
<dbReference type="InterPro" id="IPR007751">
    <property type="entry name" value="DUF676_lipase-like"/>
</dbReference>
<evidence type="ECO:0000256" key="6">
    <source>
        <dbReference type="ARBA" id="ARBA00023136"/>
    </source>
</evidence>
<accession>A0ABD3H4U1</accession>
<proteinExistence type="predicted"/>
<dbReference type="SUPFAM" id="SSF52540">
    <property type="entry name" value="P-loop containing nucleoside triphosphate hydrolases"/>
    <property type="match status" value="1"/>
</dbReference>
<dbReference type="InterPro" id="IPR027417">
    <property type="entry name" value="P-loop_NTPase"/>
</dbReference>
<evidence type="ECO:0000256" key="1">
    <source>
        <dbReference type="ARBA" id="ARBA00004173"/>
    </source>
</evidence>
<keyword evidence="4" id="KW-0256">Endoplasmic reticulum</keyword>
<dbReference type="Pfam" id="PF05057">
    <property type="entry name" value="DUF676"/>
    <property type="match status" value="1"/>
</dbReference>
<dbReference type="PANTHER" id="PTHR48182:SF2">
    <property type="entry name" value="PROTEIN SERAC1"/>
    <property type="match status" value="1"/>
</dbReference>
<dbReference type="InterPro" id="IPR052374">
    <property type="entry name" value="SERAC1"/>
</dbReference>
<dbReference type="GO" id="GO:0005783">
    <property type="term" value="C:endoplasmic reticulum"/>
    <property type="evidence" value="ECO:0007669"/>
    <property type="project" value="UniProtKB-SubCell"/>
</dbReference>
<evidence type="ECO:0000259" key="7">
    <source>
        <dbReference type="Pfam" id="PF05057"/>
    </source>
</evidence>
<dbReference type="InterPro" id="IPR042197">
    <property type="entry name" value="Apaf_helical"/>
</dbReference>
<evidence type="ECO:0000256" key="5">
    <source>
        <dbReference type="ARBA" id="ARBA00023128"/>
    </source>
</evidence>
<dbReference type="GO" id="GO:0016020">
    <property type="term" value="C:membrane"/>
    <property type="evidence" value="ECO:0007669"/>
    <property type="project" value="UniProtKB-SubCell"/>
</dbReference>
<keyword evidence="6" id="KW-0472">Membrane</keyword>
<gene>
    <name evidence="8" type="ORF">R1sor_003113</name>
</gene>
<evidence type="ECO:0000256" key="3">
    <source>
        <dbReference type="ARBA" id="ARBA00004370"/>
    </source>
</evidence>
<dbReference type="PRINTS" id="PR00364">
    <property type="entry name" value="DISEASERSIST"/>
</dbReference>
<dbReference type="GO" id="GO:0005739">
    <property type="term" value="C:mitochondrion"/>
    <property type="evidence" value="ECO:0007669"/>
    <property type="project" value="UniProtKB-SubCell"/>
</dbReference>